<dbReference type="EnsemblPlants" id="AET6Gv20605500.9">
    <property type="protein sequence ID" value="AET6Gv20605500.9"/>
    <property type="gene ID" value="AET6Gv20605500"/>
</dbReference>
<dbReference type="AlphaFoldDB" id="A0A453P4K4"/>
<feature type="region of interest" description="Disordered" evidence="1">
    <location>
        <begin position="55"/>
        <end position="92"/>
    </location>
</feature>
<evidence type="ECO:0000313" key="2">
    <source>
        <dbReference type="EnsemblPlants" id="AET6Gv20605500.9"/>
    </source>
</evidence>
<dbReference type="Gramene" id="AET6Gv20605500.9">
    <property type="protein sequence ID" value="AET6Gv20605500.9"/>
    <property type="gene ID" value="AET6Gv20605500"/>
</dbReference>
<dbReference type="Proteomes" id="UP000015105">
    <property type="component" value="Chromosome 6D"/>
</dbReference>
<feature type="region of interest" description="Disordered" evidence="1">
    <location>
        <begin position="1"/>
        <end position="26"/>
    </location>
</feature>
<reference evidence="2" key="3">
    <citation type="journal article" date="2017" name="Nature">
        <title>Genome sequence of the progenitor of the wheat D genome Aegilops tauschii.</title>
        <authorList>
            <person name="Luo M.C."/>
            <person name="Gu Y.Q."/>
            <person name="Puiu D."/>
            <person name="Wang H."/>
            <person name="Twardziok S.O."/>
            <person name="Deal K.R."/>
            <person name="Huo N."/>
            <person name="Zhu T."/>
            <person name="Wang L."/>
            <person name="Wang Y."/>
            <person name="McGuire P.E."/>
            <person name="Liu S."/>
            <person name="Long H."/>
            <person name="Ramasamy R.K."/>
            <person name="Rodriguez J.C."/>
            <person name="Van S.L."/>
            <person name="Yuan L."/>
            <person name="Wang Z."/>
            <person name="Xia Z."/>
            <person name="Xiao L."/>
            <person name="Anderson O.D."/>
            <person name="Ouyang S."/>
            <person name="Liang Y."/>
            <person name="Zimin A.V."/>
            <person name="Pertea G."/>
            <person name="Qi P."/>
            <person name="Bennetzen J.L."/>
            <person name="Dai X."/>
            <person name="Dawson M.W."/>
            <person name="Muller H.G."/>
            <person name="Kugler K."/>
            <person name="Rivarola-Duarte L."/>
            <person name="Spannagl M."/>
            <person name="Mayer K.F.X."/>
            <person name="Lu F.H."/>
            <person name="Bevan M.W."/>
            <person name="Leroy P."/>
            <person name="Li P."/>
            <person name="You F.M."/>
            <person name="Sun Q."/>
            <person name="Liu Z."/>
            <person name="Lyons E."/>
            <person name="Wicker T."/>
            <person name="Salzberg S.L."/>
            <person name="Devos K.M."/>
            <person name="Dvorak J."/>
        </authorList>
    </citation>
    <scope>NUCLEOTIDE SEQUENCE [LARGE SCALE GENOMIC DNA]</scope>
    <source>
        <strain evidence="2">cv. AL8/78</strain>
    </source>
</reference>
<feature type="compositionally biased region" description="Pro residues" evidence="1">
    <location>
        <begin position="60"/>
        <end position="71"/>
    </location>
</feature>
<proteinExistence type="predicted"/>
<reference evidence="3" key="2">
    <citation type="journal article" date="2017" name="Nat. Plants">
        <title>The Aegilops tauschii genome reveals multiple impacts of transposons.</title>
        <authorList>
            <person name="Zhao G."/>
            <person name="Zou C."/>
            <person name="Li K."/>
            <person name="Wang K."/>
            <person name="Li T."/>
            <person name="Gao L."/>
            <person name="Zhang X."/>
            <person name="Wang H."/>
            <person name="Yang Z."/>
            <person name="Liu X."/>
            <person name="Jiang W."/>
            <person name="Mao L."/>
            <person name="Kong X."/>
            <person name="Jiao Y."/>
            <person name="Jia J."/>
        </authorList>
    </citation>
    <scope>NUCLEOTIDE SEQUENCE [LARGE SCALE GENOMIC DNA]</scope>
    <source>
        <strain evidence="3">cv. AL8/78</strain>
    </source>
</reference>
<reference evidence="2" key="4">
    <citation type="submission" date="2019-03" db="UniProtKB">
        <authorList>
            <consortium name="EnsemblPlants"/>
        </authorList>
    </citation>
    <scope>IDENTIFICATION</scope>
</reference>
<evidence type="ECO:0000256" key="1">
    <source>
        <dbReference type="SAM" id="MobiDB-lite"/>
    </source>
</evidence>
<organism evidence="2 3">
    <name type="scientific">Aegilops tauschii subsp. strangulata</name>
    <name type="common">Goatgrass</name>
    <dbReference type="NCBI Taxonomy" id="200361"/>
    <lineage>
        <taxon>Eukaryota</taxon>
        <taxon>Viridiplantae</taxon>
        <taxon>Streptophyta</taxon>
        <taxon>Embryophyta</taxon>
        <taxon>Tracheophyta</taxon>
        <taxon>Spermatophyta</taxon>
        <taxon>Magnoliopsida</taxon>
        <taxon>Liliopsida</taxon>
        <taxon>Poales</taxon>
        <taxon>Poaceae</taxon>
        <taxon>BOP clade</taxon>
        <taxon>Pooideae</taxon>
        <taxon>Triticodae</taxon>
        <taxon>Triticeae</taxon>
        <taxon>Triticinae</taxon>
        <taxon>Aegilops</taxon>
    </lineage>
</organism>
<name>A0A453P4K4_AEGTS</name>
<evidence type="ECO:0000313" key="3">
    <source>
        <dbReference type="Proteomes" id="UP000015105"/>
    </source>
</evidence>
<sequence>MRCSGAPRRRQPLVPPPADLLRTPPVLSSRDLLSLTSTGRAAGARCTIRPQILTASPLFSCPPPDRAPPPQKTVRSGGRHRPRAGPASASSA</sequence>
<reference evidence="2" key="5">
    <citation type="journal article" date="2021" name="G3 (Bethesda)">
        <title>Aegilops tauschii genome assembly Aet v5.0 features greater sequence contiguity and improved annotation.</title>
        <authorList>
            <person name="Wang L."/>
            <person name="Zhu T."/>
            <person name="Rodriguez J.C."/>
            <person name="Deal K.R."/>
            <person name="Dubcovsky J."/>
            <person name="McGuire P.E."/>
            <person name="Lux T."/>
            <person name="Spannagl M."/>
            <person name="Mayer K.F.X."/>
            <person name="Baldrich P."/>
            <person name="Meyers B.C."/>
            <person name="Huo N."/>
            <person name="Gu Y.Q."/>
            <person name="Zhou H."/>
            <person name="Devos K.M."/>
            <person name="Bennetzen J.L."/>
            <person name="Unver T."/>
            <person name="Budak H."/>
            <person name="Gulick P.J."/>
            <person name="Galiba G."/>
            <person name="Kalapos B."/>
            <person name="Nelson D.R."/>
            <person name="Li P."/>
            <person name="You F.M."/>
            <person name="Luo M.C."/>
            <person name="Dvorak J."/>
        </authorList>
    </citation>
    <scope>NUCLEOTIDE SEQUENCE [LARGE SCALE GENOMIC DNA]</scope>
    <source>
        <strain evidence="2">cv. AL8/78</strain>
    </source>
</reference>
<reference evidence="3" key="1">
    <citation type="journal article" date="2014" name="Science">
        <title>Ancient hybridizations among the ancestral genomes of bread wheat.</title>
        <authorList>
            <consortium name="International Wheat Genome Sequencing Consortium,"/>
            <person name="Marcussen T."/>
            <person name="Sandve S.R."/>
            <person name="Heier L."/>
            <person name="Spannagl M."/>
            <person name="Pfeifer M."/>
            <person name="Jakobsen K.S."/>
            <person name="Wulff B.B."/>
            <person name="Steuernagel B."/>
            <person name="Mayer K.F."/>
            <person name="Olsen O.A."/>
        </authorList>
    </citation>
    <scope>NUCLEOTIDE SEQUENCE [LARGE SCALE GENOMIC DNA]</scope>
    <source>
        <strain evidence="3">cv. AL8/78</strain>
    </source>
</reference>
<protein>
    <submittedName>
        <fullName evidence="2">Uncharacterized protein</fullName>
    </submittedName>
</protein>
<accession>A0A453P4K4</accession>
<keyword evidence="3" id="KW-1185">Reference proteome</keyword>